<comment type="catalytic activity">
    <reaction evidence="10">
        <text>L-seryl-[protein] + ATP = O-phospho-L-seryl-[protein] + ADP + H(+)</text>
        <dbReference type="Rhea" id="RHEA:17989"/>
        <dbReference type="Rhea" id="RHEA-COMP:9863"/>
        <dbReference type="Rhea" id="RHEA-COMP:11604"/>
        <dbReference type="ChEBI" id="CHEBI:15378"/>
        <dbReference type="ChEBI" id="CHEBI:29999"/>
        <dbReference type="ChEBI" id="CHEBI:30616"/>
        <dbReference type="ChEBI" id="CHEBI:83421"/>
        <dbReference type="ChEBI" id="CHEBI:456216"/>
        <dbReference type="EC" id="2.7.11.1"/>
    </reaction>
</comment>
<feature type="binding site" evidence="12">
    <location>
        <position position="331"/>
    </location>
    <ligand>
        <name>ATP</name>
        <dbReference type="ChEBI" id="CHEBI:30616"/>
    </ligand>
</feature>
<dbReference type="InterPro" id="IPR045270">
    <property type="entry name" value="STKc_AGC"/>
</dbReference>
<dbReference type="InterPro" id="IPR036770">
    <property type="entry name" value="Ankyrin_rpt-contain_sf"/>
</dbReference>
<dbReference type="PRINTS" id="PR01415">
    <property type="entry name" value="ANKYRIN"/>
</dbReference>
<proteinExistence type="inferred from homology"/>
<evidence type="ECO:0000313" key="15">
    <source>
        <dbReference type="Proteomes" id="UP001162131"/>
    </source>
</evidence>
<dbReference type="PROSITE" id="PS50088">
    <property type="entry name" value="ANK_REPEAT"/>
    <property type="match status" value="3"/>
</dbReference>
<dbReference type="GO" id="GO:0005524">
    <property type="term" value="F:ATP binding"/>
    <property type="evidence" value="ECO:0007669"/>
    <property type="project" value="UniProtKB-UniRule"/>
</dbReference>
<dbReference type="EMBL" id="CAJZBQ010000011">
    <property type="protein sequence ID" value="CAG9313803.1"/>
    <property type="molecule type" value="Genomic_DNA"/>
</dbReference>
<keyword evidence="11" id="KW-0040">ANK repeat</keyword>
<evidence type="ECO:0000256" key="8">
    <source>
        <dbReference type="ARBA" id="ARBA00022840"/>
    </source>
</evidence>
<feature type="repeat" description="ANK" evidence="11">
    <location>
        <begin position="130"/>
        <end position="162"/>
    </location>
</feature>
<keyword evidence="15" id="KW-1185">Reference proteome</keyword>
<feature type="domain" description="Protein kinase" evidence="13">
    <location>
        <begin position="302"/>
        <end position="558"/>
    </location>
</feature>
<dbReference type="InterPro" id="IPR017441">
    <property type="entry name" value="Protein_kinase_ATP_BS"/>
</dbReference>
<dbReference type="FunFam" id="3.30.200.20:FF:000524">
    <property type="entry name" value="Non-specific serine/threonine protein kinase"/>
    <property type="match status" value="1"/>
</dbReference>
<keyword evidence="6 12" id="KW-0547">Nucleotide-binding</keyword>
<dbReference type="AlphaFoldDB" id="A0AAU9II94"/>
<reference evidence="14" key="1">
    <citation type="submission" date="2021-09" db="EMBL/GenBank/DDBJ databases">
        <authorList>
            <consortium name="AG Swart"/>
            <person name="Singh M."/>
            <person name="Singh A."/>
            <person name="Seah K."/>
            <person name="Emmerich C."/>
        </authorList>
    </citation>
    <scope>NUCLEOTIDE SEQUENCE</scope>
    <source>
        <strain evidence="14">ATCC30299</strain>
    </source>
</reference>
<evidence type="ECO:0000256" key="12">
    <source>
        <dbReference type="PROSITE-ProRule" id="PRU10141"/>
    </source>
</evidence>
<gene>
    <name evidence="14" type="ORF">BSTOLATCC_MIC9607</name>
</gene>
<dbReference type="Gene3D" id="1.10.510.10">
    <property type="entry name" value="Transferase(Phosphotransferase) domain 1"/>
    <property type="match status" value="1"/>
</dbReference>
<dbReference type="Pfam" id="PF00069">
    <property type="entry name" value="Pkinase"/>
    <property type="match status" value="1"/>
</dbReference>
<dbReference type="InterPro" id="IPR002110">
    <property type="entry name" value="Ankyrin_rpt"/>
</dbReference>
<comment type="similarity">
    <text evidence="1">Belongs to the protein kinase superfamily. AGC Ser/Thr protein kinase family.</text>
</comment>
<dbReference type="Pfam" id="PF12796">
    <property type="entry name" value="Ank_2"/>
    <property type="match status" value="1"/>
</dbReference>
<feature type="repeat" description="ANK" evidence="11">
    <location>
        <begin position="165"/>
        <end position="197"/>
    </location>
</feature>
<sequence>MKKSVFSGLKNFFDGLINKESQASSPSVDEDDTKHSTTVTNPDSIYYVTRESVCDSFFGSVSEGSDSMLAQKIPVSTSTPATHIPFFHIQKSNRALWEAALQNNYELCKDLLDHEIYGESAADSNSKDQQGITALHIAAHEGFINVCEVLLDYGSNTDLNVLNVIKRTPLHLACISGHTEVAQLLVRSGADINLVDIDGNTALHLATEKGHRQLVLWLLTRGPNIFIKNNAGRTPPDLAKSIEILDIFKDYCRRLNLPLPILGMMPMSSHERYRSEPRRVTISDLTAIEENKESGRVTPNDFEVIQELGKGSFGEVYLVRKQDNKNYYAMKVLRKDKVMGQNLIKYAMTERNVLSYVRHPFIVSLNYAFQTPEKLFLILDYCSRGDLGTYLNKEKRFSEPLAKIYVCEVLLALEELHKRDIIFRDLKPDNIVLDEEGHSMLTDFGLSKEGIYDNVTARSFCGSVAYLAPEMIKRQGHGKAVDWYLLGVLLYEMLVGTPPYFSPNREELFRNIQRGLLKIPTHLSQETKELLKDLLQREPAKRLGTRKDAEEVKEHPYFNGVNWDSVLRRELRPSLPKKTPIDDVVIPNEKIYGDMSQFGDRSNQVTGWTFISN</sequence>
<protein>
    <recommendedName>
        <fullName evidence="2">non-specific serine/threonine protein kinase</fullName>
        <ecNumber evidence="2">2.7.11.1</ecNumber>
    </recommendedName>
</protein>
<feature type="repeat" description="ANK" evidence="11">
    <location>
        <begin position="198"/>
        <end position="230"/>
    </location>
</feature>
<evidence type="ECO:0000256" key="4">
    <source>
        <dbReference type="ARBA" id="ARBA00022553"/>
    </source>
</evidence>
<dbReference type="SUPFAM" id="SSF56112">
    <property type="entry name" value="Protein kinase-like (PK-like)"/>
    <property type="match status" value="1"/>
</dbReference>
<dbReference type="EC" id="2.7.11.1" evidence="2"/>
<dbReference type="FunFam" id="1.10.510.10:FF:000465">
    <property type="entry name" value="Non-specific serine/threonine protein kinase"/>
    <property type="match status" value="1"/>
</dbReference>
<evidence type="ECO:0000256" key="3">
    <source>
        <dbReference type="ARBA" id="ARBA00022527"/>
    </source>
</evidence>
<evidence type="ECO:0000256" key="1">
    <source>
        <dbReference type="ARBA" id="ARBA00009903"/>
    </source>
</evidence>
<keyword evidence="7" id="KW-0418">Kinase</keyword>
<dbReference type="GO" id="GO:0004674">
    <property type="term" value="F:protein serine/threonine kinase activity"/>
    <property type="evidence" value="ECO:0007669"/>
    <property type="project" value="UniProtKB-KW"/>
</dbReference>
<evidence type="ECO:0000256" key="9">
    <source>
        <dbReference type="ARBA" id="ARBA00047899"/>
    </source>
</evidence>
<dbReference type="Gene3D" id="3.30.200.20">
    <property type="entry name" value="Phosphorylase Kinase, domain 1"/>
    <property type="match status" value="1"/>
</dbReference>
<evidence type="ECO:0000256" key="5">
    <source>
        <dbReference type="ARBA" id="ARBA00022679"/>
    </source>
</evidence>
<evidence type="ECO:0000313" key="14">
    <source>
        <dbReference type="EMBL" id="CAG9313803.1"/>
    </source>
</evidence>
<keyword evidence="5" id="KW-0808">Transferase</keyword>
<evidence type="ECO:0000256" key="11">
    <source>
        <dbReference type="PROSITE-ProRule" id="PRU00023"/>
    </source>
</evidence>
<keyword evidence="8 12" id="KW-0067">ATP-binding</keyword>
<keyword evidence="3" id="KW-0723">Serine/threonine-protein kinase</keyword>
<comment type="caution">
    <text evidence="14">The sequence shown here is derived from an EMBL/GenBank/DDBJ whole genome shotgun (WGS) entry which is preliminary data.</text>
</comment>
<evidence type="ECO:0000256" key="2">
    <source>
        <dbReference type="ARBA" id="ARBA00012513"/>
    </source>
</evidence>
<dbReference type="PROSITE" id="PS50297">
    <property type="entry name" value="ANK_REP_REGION"/>
    <property type="match status" value="3"/>
</dbReference>
<dbReference type="Pfam" id="PF00023">
    <property type="entry name" value="Ank"/>
    <property type="match status" value="1"/>
</dbReference>
<dbReference type="Proteomes" id="UP001162131">
    <property type="component" value="Unassembled WGS sequence"/>
</dbReference>
<dbReference type="PROSITE" id="PS50011">
    <property type="entry name" value="PROTEIN_KINASE_DOM"/>
    <property type="match status" value="1"/>
</dbReference>
<accession>A0AAU9II94</accession>
<evidence type="ECO:0000259" key="13">
    <source>
        <dbReference type="PROSITE" id="PS50011"/>
    </source>
</evidence>
<dbReference type="CDD" id="cd05123">
    <property type="entry name" value="STKc_AGC"/>
    <property type="match status" value="1"/>
</dbReference>
<evidence type="ECO:0000256" key="10">
    <source>
        <dbReference type="ARBA" id="ARBA00048679"/>
    </source>
</evidence>
<organism evidence="14 15">
    <name type="scientific">Blepharisma stoltei</name>
    <dbReference type="NCBI Taxonomy" id="1481888"/>
    <lineage>
        <taxon>Eukaryota</taxon>
        <taxon>Sar</taxon>
        <taxon>Alveolata</taxon>
        <taxon>Ciliophora</taxon>
        <taxon>Postciliodesmatophora</taxon>
        <taxon>Heterotrichea</taxon>
        <taxon>Heterotrichida</taxon>
        <taxon>Blepharismidae</taxon>
        <taxon>Blepharisma</taxon>
    </lineage>
</organism>
<dbReference type="PROSITE" id="PS00107">
    <property type="entry name" value="PROTEIN_KINASE_ATP"/>
    <property type="match status" value="1"/>
</dbReference>
<evidence type="ECO:0000256" key="7">
    <source>
        <dbReference type="ARBA" id="ARBA00022777"/>
    </source>
</evidence>
<dbReference type="InterPro" id="IPR000719">
    <property type="entry name" value="Prot_kinase_dom"/>
</dbReference>
<dbReference type="Gene3D" id="1.25.40.20">
    <property type="entry name" value="Ankyrin repeat-containing domain"/>
    <property type="match status" value="1"/>
</dbReference>
<comment type="catalytic activity">
    <reaction evidence="9">
        <text>L-threonyl-[protein] + ATP = O-phospho-L-threonyl-[protein] + ADP + H(+)</text>
        <dbReference type="Rhea" id="RHEA:46608"/>
        <dbReference type="Rhea" id="RHEA-COMP:11060"/>
        <dbReference type="Rhea" id="RHEA-COMP:11605"/>
        <dbReference type="ChEBI" id="CHEBI:15378"/>
        <dbReference type="ChEBI" id="CHEBI:30013"/>
        <dbReference type="ChEBI" id="CHEBI:30616"/>
        <dbReference type="ChEBI" id="CHEBI:61977"/>
        <dbReference type="ChEBI" id="CHEBI:456216"/>
        <dbReference type="EC" id="2.7.11.1"/>
    </reaction>
</comment>
<name>A0AAU9II94_9CILI</name>
<evidence type="ECO:0000256" key="6">
    <source>
        <dbReference type="ARBA" id="ARBA00022741"/>
    </source>
</evidence>
<dbReference type="PANTHER" id="PTHR24351">
    <property type="entry name" value="RIBOSOMAL PROTEIN S6 KINASE"/>
    <property type="match status" value="1"/>
</dbReference>
<dbReference type="SUPFAM" id="SSF48403">
    <property type="entry name" value="Ankyrin repeat"/>
    <property type="match status" value="1"/>
</dbReference>
<dbReference type="SMART" id="SM00248">
    <property type="entry name" value="ANK"/>
    <property type="match status" value="4"/>
</dbReference>
<dbReference type="InterPro" id="IPR011009">
    <property type="entry name" value="Kinase-like_dom_sf"/>
</dbReference>
<keyword evidence="4" id="KW-0597">Phosphoprotein</keyword>
<dbReference type="SMART" id="SM00220">
    <property type="entry name" value="S_TKc"/>
    <property type="match status" value="1"/>
</dbReference>